<keyword evidence="4" id="KW-1185">Reference proteome</keyword>
<dbReference type="VEuPathDB" id="AmoebaDB:NF0069780"/>
<protein>
    <recommendedName>
        <fullName evidence="5">Methyltransferase FkbM domain-containing protein</fullName>
    </recommendedName>
</protein>
<dbReference type="RefSeq" id="XP_044566857.1">
    <property type="nucleotide sequence ID" value="XM_044702478.1"/>
</dbReference>
<organism evidence="3 4">
    <name type="scientific">Naegleria fowleri</name>
    <name type="common">Brain eating amoeba</name>
    <dbReference type="NCBI Taxonomy" id="5763"/>
    <lineage>
        <taxon>Eukaryota</taxon>
        <taxon>Discoba</taxon>
        <taxon>Heterolobosea</taxon>
        <taxon>Tetramitia</taxon>
        <taxon>Eutetramitia</taxon>
        <taxon>Vahlkampfiidae</taxon>
        <taxon>Naegleria</taxon>
    </lineage>
</organism>
<feature type="compositionally biased region" description="Basic and acidic residues" evidence="1">
    <location>
        <begin position="66"/>
        <end position="77"/>
    </location>
</feature>
<comment type="caution">
    <text evidence="3">The sequence shown here is derived from an EMBL/GenBank/DDBJ whole genome shotgun (WGS) entry which is preliminary data.</text>
</comment>
<dbReference type="PANTHER" id="PTHR34203:SF15">
    <property type="entry name" value="SLL1173 PROTEIN"/>
    <property type="match status" value="1"/>
</dbReference>
<feature type="compositionally biased region" description="Low complexity" evidence="1">
    <location>
        <begin position="9"/>
        <end position="33"/>
    </location>
</feature>
<gene>
    <name evidence="3" type="ORF">FDP41_012005</name>
</gene>
<dbReference type="InterPro" id="IPR006342">
    <property type="entry name" value="FkbM_mtfrase"/>
</dbReference>
<dbReference type="NCBIfam" id="TIGR01444">
    <property type="entry name" value="fkbM_fam"/>
    <property type="match status" value="1"/>
</dbReference>
<keyword evidence="2" id="KW-0472">Membrane</keyword>
<dbReference type="PANTHER" id="PTHR34203">
    <property type="entry name" value="METHYLTRANSFERASE, FKBM FAMILY PROTEIN"/>
    <property type="match status" value="1"/>
</dbReference>
<dbReference type="EMBL" id="VFQX01000012">
    <property type="protein sequence ID" value="KAF0982144.1"/>
    <property type="molecule type" value="Genomic_DNA"/>
</dbReference>
<dbReference type="Proteomes" id="UP000444721">
    <property type="component" value="Unassembled WGS sequence"/>
</dbReference>
<dbReference type="VEuPathDB" id="AmoebaDB:NfTy_023280"/>
<accession>A0A6A5C6M7</accession>
<evidence type="ECO:0008006" key="5">
    <source>
        <dbReference type="Google" id="ProtNLM"/>
    </source>
</evidence>
<feature type="transmembrane region" description="Helical" evidence="2">
    <location>
        <begin position="154"/>
        <end position="172"/>
    </location>
</feature>
<dbReference type="InterPro" id="IPR052514">
    <property type="entry name" value="SAM-dependent_MTase"/>
</dbReference>
<dbReference type="VEuPathDB" id="AmoebaDB:FDP41_012005"/>
<dbReference type="AlphaFoldDB" id="A0A6A5C6M7"/>
<evidence type="ECO:0000313" key="4">
    <source>
        <dbReference type="Proteomes" id="UP000444721"/>
    </source>
</evidence>
<evidence type="ECO:0000256" key="2">
    <source>
        <dbReference type="SAM" id="Phobius"/>
    </source>
</evidence>
<dbReference type="Gene3D" id="3.40.50.150">
    <property type="entry name" value="Vaccinia Virus protein VP39"/>
    <property type="match status" value="1"/>
</dbReference>
<dbReference type="GeneID" id="68119220"/>
<proteinExistence type="predicted"/>
<evidence type="ECO:0000313" key="3">
    <source>
        <dbReference type="EMBL" id="KAF0982144.1"/>
    </source>
</evidence>
<feature type="region of interest" description="Disordered" evidence="1">
    <location>
        <begin position="1"/>
        <end position="77"/>
    </location>
</feature>
<keyword evidence="2" id="KW-1133">Transmembrane helix</keyword>
<dbReference type="OrthoDB" id="411251at2759"/>
<dbReference type="InterPro" id="IPR029063">
    <property type="entry name" value="SAM-dependent_MTases_sf"/>
</dbReference>
<name>A0A6A5C6M7_NAEFO</name>
<dbReference type="SUPFAM" id="SSF53335">
    <property type="entry name" value="S-adenosyl-L-methionine-dependent methyltransferases"/>
    <property type="match status" value="1"/>
</dbReference>
<keyword evidence="2" id="KW-0812">Transmembrane</keyword>
<sequence>MSITTDTPNNNNNTTVGSSSSSSVVSGTTNASVQHRTTVSGGGGSSHLEQDPIQPIPRPSNSSSSSDHHHPSNDPEQIRIPILNHHDHLLNLSSGKSAVMVKAFSMSWVERISNSWCCQIVPRIGRNLLRKCFGVKSLSKITFLERFVIPYQKIILISFLCVLSLWILYAIMMSGGPKSLYAIYRNDKKNSRLVGYVVQTNTNPSFYLRVLNPNRDSGFSKHIVQYGNWETATEELFGMLIASFKEESKRTRKRCLVVDIGAFAGFYTILPALHGCRVIAYEIQPQMAQIVMSSASLNDIDKLVTVKNLAVWKEAGKRIEYSKKYVADLTNVVTAPFDTDEMTPDSVETITLDEDYFSTDTHINLLKVDVSKKTDDIFTGALRTLSYMIDNIIVELTADDAPSIRHILDSFFDKVVILEDSKGLASIFFKSSTPKIFVGENISVDDIVAHLRTTGKRNVWFSKRTKTIPYYGV</sequence>
<dbReference type="OMA" id="WILYAIM"/>
<evidence type="ECO:0000256" key="1">
    <source>
        <dbReference type="SAM" id="MobiDB-lite"/>
    </source>
</evidence>
<reference evidence="3 4" key="1">
    <citation type="journal article" date="2019" name="Sci. Rep.">
        <title>Nanopore sequencing improves the draft genome of the human pathogenic amoeba Naegleria fowleri.</title>
        <authorList>
            <person name="Liechti N."/>
            <person name="Schurch N."/>
            <person name="Bruggmann R."/>
            <person name="Wittwer M."/>
        </authorList>
    </citation>
    <scope>NUCLEOTIDE SEQUENCE [LARGE SCALE GENOMIC DNA]</scope>
    <source>
        <strain evidence="3 4">ATCC 30894</strain>
    </source>
</reference>